<feature type="transmembrane region" description="Helical" evidence="6">
    <location>
        <begin position="110"/>
        <end position="132"/>
    </location>
</feature>
<feature type="transmembrane region" description="Helical" evidence="6">
    <location>
        <begin position="286"/>
        <end position="306"/>
    </location>
</feature>
<sequence length="476" mass="51831">MANNKKERIGRPILACLIAALGPVCFGYCLGYSSAALVDLKSAKANSAIRLSDSQGSWFSSLVTVGAIFGGPVGGWSIDQFGRKGTILLCAVPFELGWLLIGLAKNRAMLYAGRIITGLALGVISLAVPVYIAEISPPRLRGMLGSVNQLAVTMGILLATVFGVFCNWKWLALAGGLFPALLVIFMVKMPETPRWCFGKNQRSEAVRYIHWLRGSDVDIEEECKAIESSLESYEKPSIREWLSPYLAKPLIISIGLMFFQQFCGINAVLFNAASIFAVAGFKDGKLVSISVGLVQFVGTALACLIMDRAGRRILLLVMAVGMVITLAGLGLYFEIYIPPHGDKASSVALGSISHSVEASKISWLSILCIIIFFLCFSLAWGPVPWLVTSEIFPLRARGPACSVAAIANWLFAFIVTYFFENMQESLTIQGTYWFFGGCSFLAFVFVYLLMPETKGKSLEEIEALFGIDKSSYDVID</sequence>
<feature type="domain" description="Major facilitator superfamily (MFS) profile" evidence="7">
    <location>
        <begin position="15"/>
        <end position="454"/>
    </location>
</feature>
<evidence type="ECO:0000256" key="3">
    <source>
        <dbReference type="ARBA" id="ARBA00022989"/>
    </source>
</evidence>
<feature type="transmembrane region" description="Helical" evidence="6">
    <location>
        <begin position="313"/>
        <end position="333"/>
    </location>
</feature>
<feature type="transmembrane region" description="Helical" evidence="6">
    <location>
        <begin position="250"/>
        <end position="280"/>
    </location>
</feature>
<evidence type="ECO:0000259" key="7">
    <source>
        <dbReference type="PROSITE" id="PS50850"/>
    </source>
</evidence>
<dbReference type="InterPro" id="IPR020846">
    <property type="entry name" value="MFS_dom"/>
</dbReference>
<comment type="subcellular location">
    <subcellularLocation>
        <location evidence="1">Membrane</location>
        <topology evidence="1">Multi-pass membrane protein</topology>
    </subcellularLocation>
</comment>
<feature type="transmembrane region" description="Helical" evidence="6">
    <location>
        <begin position="399"/>
        <end position="419"/>
    </location>
</feature>
<dbReference type="Proteomes" id="UP001159427">
    <property type="component" value="Unassembled WGS sequence"/>
</dbReference>
<dbReference type="InterPro" id="IPR036259">
    <property type="entry name" value="MFS_trans_sf"/>
</dbReference>
<dbReference type="PROSITE" id="PS00217">
    <property type="entry name" value="SUGAR_TRANSPORT_2"/>
    <property type="match status" value="1"/>
</dbReference>
<feature type="transmembrane region" description="Helical" evidence="6">
    <location>
        <begin position="12"/>
        <end position="38"/>
    </location>
</feature>
<keyword evidence="4 6" id="KW-0472">Membrane</keyword>
<dbReference type="CDD" id="cd17358">
    <property type="entry name" value="MFS_GLUT6_8_Class3_like"/>
    <property type="match status" value="1"/>
</dbReference>
<dbReference type="InterPro" id="IPR005828">
    <property type="entry name" value="MFS_sugar_transport-like"/>
</dbReference>
<evidence type="ECO:0000256" key="6">
    <source>
        <dbReference type="SAM" id="Phobius"/>
    </source>
</evidence>
<keyword evidence="9" id="KW-1185">Reference proteome</keyword>
<accession>A0ABN8LHN4</accession>
<keyword evidence="2 6" id="KW-0812">Transmembrane</keyword>
<feature type="transmembrane region" description="Helical" evidence="6">
    <location>
        <begin position="144"/>
        <end position="164"/>
    </location>
</feature>
<organism evidence="8 9">
    <name type="scientific">Porites evermanni</name>
    <dbReference type="NCBI Taxonomy" id="104178"/>
    <lineage>
        <taxon>Eukaryota</taxon>
        <taxon>Metazoa</taxon>
        <taxon>Cnidaria</taxon>
        <taxon>Anthozoa</taxon>
        <taxon>Hexacorallia</taxon>
        <taxon>Scleractinia</taxon>
        <taxon>Fungiina</taxon>
        <taxon>Poritidae</taxon>
        <taxon>Porites</taxon>
    </lineage>
</organism>
<dbReference type="PANTHER" id="PTHR48021:SF1">
    <property type="entry name" value="GH07001P-RELATED"/>
    <property type="match status" value="1"/>
</dbReference>
<evidence type="ECO:0000256" key="2">
    <source>
        <dbReference type="ARBA" id="ARBA00022692"/>
    </source>
</evidence>
<reference evidence="8 9" key="1">
    <citation type="submission" date="2022-05" db="EMBL/GenBank/DDBJ databases">
        <authorList>
            <consortium name="Genoscope - CEA"/>
            <person name="William W."/>
        </authorList>
    </citation>
    <scope>NUCLEOTIDE SEQUENCE [LARGE SCALE GENOMIC DNA]</scope>
</reference>
<dbReference type="EMBL" id="CALNXI010000016">
    <property type="protein sequence ID" value="CAH3014921.1"/>
    <property type="molecule type" value="Genomic_DNA"/>
</dbReference>
<feature type="transmembrane region" description="Helical" evidence="6">
    <location>
        <begin position="361"/>
        <end position="387"/>
    </location>
</feature>
<feature type="transmembrane region" description="Helical" evidence="6">
    <location>
        <begin position="58"/>
        <end position="78"/>
    </location>
</feature>
<dbReference type="PANTHER" id="PTHR48021">
    <property type="match status" value="1"/>
</dbReference>
<evidence type="ECO:0000256" key="1">
    <source>
        <dbReference type="ARBA" id="ARBA00004141"/>
    </source>
</evidence>
<protein>
    <recommendedName>
        <fullName evidence="7">Major facilitator superfamily (MFS) profile domain-containing protein</fullName>
    </recommendedName>
</protein>
<name>A0ABN8LHN4_9CNID</name>
<evidence type="ECO:0000313" key="8">
    <source>
        <dbReference type="EMBL" id="CAH3014921.1"/>
    </source>
</evidence>
<comment type="caution">
    <text evidence="8">The sequence shown here is derived from an EMBL/GenBank/DDBJ whole genome shotgun (WGS) entry which is preliminary data.</text>
</comment>
<dbReference type="Gene3D" id="1.20.1250.20">
    <property type="entry name" value="MFS general substrate transporter like domains"/>
    <property type="match status" value="1"/>
</dbReference>
<comment type="similarity">
    <text evidence="5">Belongs to the major facilitator superfamily. Sugar transporter (TC 2.A.1.1) family.</text>
</comment>
<gene>
    <name evidence="8" type="ORF">PEVE_00008740</name>
</gene>
<dbReference type="PRINTS" id="PR00171">
    <property type="entry name" value="SUGRTRNSPORT"/>
</dbReference>
<dbReference type="SUPFAM" id="SSF103473">
    <property type="entry name" value="MFS general substrate transporter"/>
    <property type="match status" value="1"/>
</dbReference>
<dbReference type="PROSITE" id="PS50850">
    <property type="entry name" value="MFS"/>
    <property type="match status" value="1"/>
</dbReference>
<keyword evidence="5" id="KW-0813">Transport</keyword>
<feature type="transmembrane region" description="Helical" evidence="6">
    <location>
        <begin position="431"/>
        <end position="450"/>
    </location>
</feature>
<proteinExistence type="inferred from homology"/>
<evidence type="ECO:0000313" key="9">
    <source>
        <dbReference type="Proteomes" id="UP001159427"/>
    </source>
</evidence>
<evidence type="ECO:0000256" key="5">
    <source>
        <dbReference type="RuleBase" id="RU003346"/>
    </source>
</evidence>
<dbReference type="InterPro" id="IPR050549">
    <property type="entry name" value="MFS_Trehalose_Transporter"/>
</dbReference>
<evidence type="ECO:0000256" key="4">
    <source>
        <dbReference type="ARBA" id="ARBA00023136"/>
    </source>
</evidence>
<dbReference type="NCBIfam" id="TIGR00879">
    <property type="entry name" value="SP"/>
    <property type="match status" value="1"/>
</dbReference>
<dbReference type="InterPro" id="IPR003663">
    <property type="entry name" value="Sugar/inositol_transpt"/>
</dbReference>
<dbReference type="PROSITE" id="PS00216">
    <property type="entry name" value="SUGAR_TRANSPORT_1"/>
    <property type="match status" value="1"/>
</dbReference>
<feature type="transmembrane region" description="Helical" evidence="6">
    <location>
        <begin position="170"/>
        <end position="187"/>
    </location>
</feature>
<dbReference type="InterPro" id="IPR044775">
    <property type="entry name" value="MFS_ERD6/Tret1-like"/>
</dbReference>
<feature type="transmembrane region" description="Helical" evidence="6">
    <location>
        <begin position="85"/>
        <end position="104"/>
    </location>
</feature>
<keyword evidence="3 6" id="KW-1133">Transmembrane helix</keyword>
<dbReference type="InterPro" id="IPR005829">
    <property type="entry name" value="Sugar_transporter_CS"/>
</dbReference>
<dbReference type="Pfam" id="PF00083">
    <property type="entry name" value="Sugar_tr"/>
    <property type="match status" value="1"/>
</dbReference>